<dbReference type="AlphaFoldDB" id="A0A915IIZ2"/>
<protein>
    <submittedName>
        <fullName evidence="2">Transposase</fullName>
    </submittedName>
</protein>
<dbReference type="Proteomes" id="UP000887565">
    <property type="component" value="Unplaced"/>
</dbReference>
<organism evidence="1 2">
    <name type="scientific">Romanomermis culicivorax</name>
    <name type="common">Nematode worm</name>
    <dbReference type="NCBI Taxonomy" id="13658"/>
    <lineage>
        <taxon>Eukaryota</taxon>
        <taxon>Metazoa</taxon>
        <taxon>Ecdysozoa</taxon>
        <taxon>Nematoda</taxon>
        <taxon>Enoplea</taxon>
        <taxon>Dorylaimia</taxon>
        <taxon>Mermithida</taxon>
        <taxon>Mermithoidea</taxon>
        <taxon>Mermithidae</taxon>
        <taxon>Romanomermis</taxon>
    </lineage>
</organism>
<evidence type="ECO:0000313" key="2">
    <source>
        <dbReference type="WBParaSite" id="nRc.2.0.1.t13347-RA"/>
    </source>
</evidence>
<accession>A0A915IIZ2</accession>
<name>A0A915IIZ2_ROMCU</name>
<reference evidence="2" key="1">
    <citation type="submission" date="2022-11" db="UniProtKB">
        <authorList>
            <consortium name="WormBaseParasite"/>
        </authorList>
    </citation>
    <scope>IDENTIFICATION</scope>
</reference>
<evidence type="ECO:0000313" key="1">
    <source>
        <dbReference type="Proteomes" id="UP000887565"/>
    </source>
</evidence>
<proteinExistence type="predicted"/>
<sequence>MGNKPAIDENYNVKWVIRINKLDQWFKGTFGYWRATEELVLNIQFVDLILKKLGSIESPPCSN</sequence>
<keyword evidence="1" id="KW-1185">Reference proteome</keyword>
<dbReference type="WBParaSite" id="nRc.2.0.1.t13347-RA">
    <property type="protein sequence ID" value="nRc.2.0.1.t13347-RA"/>
    <property type="gene ID" value="nRc.2.0.1.g13347"/>
</dbReference>